<organism evidence="2">
    <name type="scientific">Neobodo designis</name>
    <name type="common">Flagellated protozoan</name>
    <name type="synonym">Bodo designis</name>
    <dbReference type="NCBI Taxonomy" id="312471"/>
    <lineage>
        <taxon>Eukaryota</taxon>
        <taxon>Discoba</taxon>
        <taxon>Euglenozoa</taxon>
        <taxon>Kinetoplastea</taxon>
        <taxon>Metakinetoplastina</taxon>
        <taxon>Neobodonida</taxon>
        <taxon>Neobodo</taxon>
    </lineage>
</organism>
<keyword evidence="1" id="KW-1133">Transmembrane helix</keyword>
<keyword evidence="1" id="KW-0812">Transmembrane</keyword>
<evidence type="ECO:0000256" key="1">
    <source>
        <dbReference type="SAM" id="Phobius"/>
    </source>
</evidence>
<dbReference type="AlphaFoldDB" id="A0A7S1M698"/>
<proteinExistence type="predicted"/>
<dbReference type="EMBL" id="HBGF01027461">
    <property type="protein sequence ID" value="CAD9122659.1"/>
    <property type="molecule type" value="Transcribed_RNA"/>
</dbReference>
<gene>
    <name evidence="2" type="ORF">NDES1114_LOCUS18200</name>
</gene>
<keyword evidence="1" id="KW-0472">Membrane</keyword>
<feature type="transmembrane region" description="Helical" evidence="1">
    <location>
        <begin position="242"/>
        <end position="262"/>
    </location>
</feature>
<evidence type="ECO:0000313" key="2">
    <source>
        <dbReference type="EMBL" id="CAD9122659.1"/>
    </source>
</evidence>
<name>A0A7S1M698_NEODS</name>
<sequence length="267" mass="28389">MAAASADPNAKPTPYERHISLVNKFRSAPRTSDLTEQILAQHYPDAIERAMRALLCEPFDAATESARWETLMEAVMTSRTGSLSLPFAAEAPMSLLDVLLASAYVSDGRTYPQALCTAMISAEVSAVRLSDTLVVDLLGVLEACTSYWKAANNGESCAAFYMLLADALYTAGRTRDAAAAVVGAIESAPLEVYPWAVLCDLLAEQPEADAHVNVAGVGRVDLATARAGLVEVRSKQVIGGTVRWSTVAIVVGAVAVGVGVLLRYRRK</sequence>
<reference evidence="2" key="1">
    <citation type="submission" date="2021-01" db="EMBL/GenBank/DDBJ databases">
        <authorList>
            <person name="Corre E."/>
            <person name="Pelletier E."/>
            <person name="Niang G."/>
            <person name="Scheremetjew M."/>
            <person name="Finn R."/>
            <person name="Kale V."/>
            <person name="Holt S."/>
            <person name="Cochrane G."/>
            <person name="Meng A."/>
            <person name="Brown T."/>
            <person name="Cohen L."/>
        </authorList>
    </citation>
    <scope>NUCLEOTIDE SEQUENCE</scope>
    <source>
        <strain evidence="2">CCAP 1951/1</strain>
    </source>
</reference>
<accession>A0A7S1M698</accession>
<protein>
    <submittedName>
        <fullName evidence="2">Uncharacterized protein</fullName>
    </submittedName>
</protein>